<keyword evidence="2" id="KW-1185">Reference proteome</keyword>
<dbReference type="Proteomes" id="UP000887116">
    <property type="component" value="Unassembled WGS sequence"/>
</dbReference>
<sequence>MYASQIHRILSRDRDASRYFIGVFPSDEIPPPKECTTLVINTDTRDQEGSHWLAMYIKDKKILEFFDSYGFPPEMYGDHISKYAEQFTNVKWDKKSIQSLTSKVCGLY</sequence>
<dbReference type="SUPFAM" id="SSF54001">
    <property type="entry name" value="Cysteine proteinases"/>
    <property type="match status" value="1"/>
</dbReference>
<evidence type="ECO:0000313" key="2">
    <source>
        <dbReference type="Proteomes" id="UP000887116"/>
    </source>
</evidence>
<gene>
    <name evidence="1" type="primary">AVEN_111543_1</name>
    <name evidence="1" type="ORF">TNCT_524231</name>
</gene>
<reference evidence="1" key="1">
    <citation type="submission" date="2020-07" db="EMBL/GenBank/DDBJ databases">
        <title>Multicomponent nature underlies the extraordinary mechanical properties of spider dragline silk.</title>
        <authorList>
            <person name="Kono N."/>
            <person name="Nakamura H."/>
            <person name="Mori M."/>
            <person name="Yoshida Y."/>
            <person name="Ohtoshi R."/>
            <person name="Malay A.D."/>
            <person name="Moran D.A.P."/>
            <person name="Tomita M."/>
            <person name="Numata K."/>
            <person name="Arakawa K."/>
        </authorList>
    </citation>
    <scope>NUCLEOTIDE SEQUENCE</scope>
</reference>
<dbReference type="OrthoDB" id="6427852at2759"/>
<dbReference type="AlphaFoldDB" id="A0A8X6KWL2"/>
<comment type="caution">
    <text evidence="1">The sequence shown here is derived from an EMBL/GenBank/DDBJ whole genome shotgun (WGS) entry which is preliminary data.</text>
</comment>
<proteinExistence type="predicted"/>
<name>A0A8X6KWL2_TRICU</name>
<accession>A0A8X6KWL2</accession>
<evidence type="ECO:0000313" key="1">
    <source>
        <dbReference type="EMBL" id="GFQ87844.1"/>
    </source>
</evidence>
<protein>
    <submittedName>
        <fullName evidence="1">Uncharacterized protein</fullName>
    </submittedName>
</protein>
<dbReference type="Gene3D" id="3.40.395.10">
    <property type="entry name" value="Adenoviral Proteinase, Chain A"/>
    <property type="match status" value="1"/>
</dbReference>
<dbReference type="EMBL" id="BMAO01003448">
    <property type="protein sequence ID" value="GFQ87844.1"/>
    <property type="molecule type" value="Genomic_DNA"/>
</dbReference>
<organism evidence="1 2">
    <name type="scientific">Trichonephila clavata</name>
    <name type="common">Joro spider</name>
    <name type="synonym">Nephila clavata</name>
    <dbReference type="NCBI Taxonomy" id="2740835"/>
    <lineage>
        <taxon>Eukaryota</taxon>
        <taxon>Metazoa</taxon>
        <taxon>Ecdysozoa</taxon>
        <taxon>Arthropoda</taxon>
        <taxon>Chelicerata</taxon>
        <taxon>Arachnida</taxon>
        <taxon>Araneae</taxon>
        <taxon>Araneomorphae</taxon>
        <taxon>Entelegynae</taxon>
        <taxon>Araneoidea</taxon>
        <taxon>Nephilidae</taxon>
        <taxon>Trichonephila</taxon>
    </lineage>
</organism>
<dbReference type="InterPro" id="IPR038765">
    <property type="entry name" value="Papain-like_cys_pep_sf"/>
</dbReference>